<keyword evidence="2" id="KW-1185">Reference proteome</keyword>
<gene>
    <name evidence="1" type="ORF">GCM10009425_38250</name>
</gene>
<dbReference type="Proteomes" id="UP000616499">
    <property type="component" value="Unassembled WGS sequence"/>
</dbReference>
<sequence>MNVRLTEQLYTEFPYLYCGHVKPKSESSMHWGFECGDGWFSLLQELSKDLSYYLAKKPDLNLEVTQVKSKFGILRYHVRGGDLETKRIIASTCQRASSICELTGNSIRTHEL</sequence>
<comment type="caution">
    <text evidence="1">The sequence shown here is derived from an EMBL/GenBank/DDBJ whole genome shotgun (WGS) entry which is preliminary data.</text>
</comment>
<proteinExistence type="predicted"/>
<reference evidence="2" key="1">
    <citation type="journal article" date="2019" name="Int. J. Syst. Evol. Microbiol.">
        <title>The Global Catalogue of Microorganisms (GCM) 10K type strain sequencing project: providing services to taxonomists for standard genome sequencing and annotation.</title>
        <authorList>
            <consortium name="The Broad Institute Genomics Platform"/>
            <consortium name="The Broad Institute Genome Sequencing Center for Infectious Disease"/>
            <person name="Wu L."/>
            <person name="Ma J."/>
        </authorList>
    </citation>
    <scope>NUCLEOTIDE SEQUENCE [LARGE SCALE GENOMIC DNA]</scope>
    <source>
        <strain evidence="2">JCM 13501</strain>
    </source>
</reference>
<organism evidence="1 2">
    <name type="scientific">Pseudomonas asuensis</name>
    <dbReference type="NCBI Taxonomy" id="1825787"/>
    <lineage>
        <taxon>Bacteria</taxon>
        <taxon>Pseudomonadati</taxon>
        <taxon>Pseudomonadota</taxon>
        <taxon>Gammaproteobacteria</taxon>
        <taxon>Pseudomonadales</taxon>
        <taxon>Pseudomonadaceae</taxon>
        <taxon>Pseudomonas</taxon>
    </lineage>
</organism>
<accession>A0ABQ2H1T1</accession>
<evidence type="ECO:0000313" key="2">
    <source>
        <dbReference type="Proteomes" id="UP000616499"/>
    </source>
</evidence>
<protein>
    <submittedName>
        <fullName evidence="1">Uncharacterized protein</fullName>
    </submittedName>
</protein>
<evidence type="ECO:0000313" key="1">
    <source>
        <dbReference type="EMBL" id="GGM23710.1"/>
    </source>
</evidence>
<dbReference type="EMBL" id="BMNW01000009">
    <property type="protein sequence ID" value="GGM23710.1"/>
    <property type="molecule type" value="Genomic_DNA"/>
</dbReference>
<name>A0ABQ2H1T1_9PSED</name>